<accession>A0ABQ0RGS5</accession>
<name>A0ABQ0RGS5_GLUNI</name>
<dbReference type="Proteomes" id="UP000316242">
    <property type="component" value="Unassembled WGS sequence"/>
</dbReference>
<comment type="similarity">
    <text evidence="1">Belongs to the AHA1 family.</text>
</comment>
<feature type="domain" description="Activator of Hsp90 ATPase homologue 1/2-like C-terminal" evidence="2">
    <location>
        <begin position="22"/>
        <end position="135"/>
    </location>
</feature>
<organism evidence="3 4">
    <name type="scientific">Glutamicibacter nicotianae</name>
    <name type="common">Arthrobacter nicotianae</name>
    <dbReference type="NCBI Taxonomy" id="37929"/>
    <lineage>
        <taxon>Bacteria</taxon>
        <taxon>Bacillati</taxon>
        <taxon>Actinomycetota</taxon>
        <taxon>Actinomycetes</taxon>
        <taxon>Micrococcales</taxon>
        <taxon>Micrococcaceae</taxon>
        <taxon>Glutamicibacter</taxon>
    </lineage>
</organism>
<proteinExistence type="inferred from homology"/>
<keyword evidence="4" id="KW-1185">Reference proteome</keyword>
<dbReference type="SUPFAM" id="SSF55961">
    <property type="entry name" value="Bet v1-like"/>
    <property type="match status" value="1"/>
</dbReference>
<comment type="caution">
    <text evidence="3">The sequence shown here is derived from an EMBL/GenBank/DDBJ whole genome shotgun (WGS) entry which is preliminary data.</text>
</comment>
<sequence length="164" mass="18352">MPLIRKFADDSSGSVVLRWCFNVSADRLWNVLTGCQTLPLWLGTHRAGNLVVGSTVKIEHAEGYICESLIERIDPATALEMSWKFPEESESKVSWILRSVPIGAELVLTHSNISVDVATYLAGWETHLTYLESVLLGAPRSMDQFWDLYREIYESLGDSPAPLP</sequence>
<dbReference type="RefSeq" id="WP_141355334.1">
    <property type="nucleotide sequence ID" value="NZ_BAAAWM010000001.1"/>
</dbReference>
<evidence type="ECO:0000256" key="1">
    <source>
        <dbReference type="ARBA" id="ARBA00006817"/>
    </source>
</evidence>
<dbReference type="InterPro" id="IPR023393">
    <property type="entry name" value="START-like_dom_sf"/>
</dbReference>
<protein>
    <recommendedName>
        <fullName evidence="2">Activator of Hsp90 ATPase homologue 1/2-like C-terminal domain-containing protein</fullName>
    </recommendedName>
</protein>
<reference evidence="3 4" key="1">
    <citation type="submission" date="2019-06" db="EMBL/GenBank/DDBJ databases">
        <title>Whole genome shotgun sequence of Glutamicibacter nicotianae NBRC 14234.</title>
        <authorList>
            <person name="Hosoyama A."/>
            <person name="Uohara A."/>
            <person name="Ohji S."/>
            <person name="Ichikawa N."/>
        </authorList>
    </citation>
    <scope>NUCLEOTIDE SEQUENCE [LARGE SCALE GENOMIC DNA]</scope>
    <source>
        <strain evidence="3 4">NBRC 14234</strain>
    </source>
</reference>
<evidence type="ECO:0000259" key="2">
    <source>
        <dbReference type="Pfam" id="PF08327"/>
    </source>
</evidence>
<gene>
    <name evidence="3" type="ORF">ANI01nite_02150</name>
</gene>
<evidence type="ECO:0000313" key="4">
    <source>
        <dbReference type="Proteomes" id="UP000316242"/>
    </source>
</evidence>
<dbReference type="InterPro" id="IPR013538">
    <property type="entry name" value="ASHA1/2-like_C"/>
</dbReference>
<dbReference type="EMBL" id="BJNE01000001">
    <property type="protein sequence ID" value="GEC11012.1"/>
    <property type="molecule type" value="Genomic_DNA"/>
</dbReference>
<dbReference type="Pfam" id="PF08327">
    <property type="entry name" value="AHSA1"/>
    <property type="match status" value="1"/>
</dbReference>
<dbReference type="Gene3D" id="3.30.530.20">
    <property type="match status" value="1"/>
</dbReference>
<evidence type="ECO:0000313" key="3">
    <source>
        <dbReference type="EMBL" id="GEC11012.1"/>
    </source>
</evidence>